<dbReference type="GO" id="GO:0000015">
    <property type="term" value="C:phosphopyruvate hydratase complex"/>
    <property type="evidence" value="ECO:0007669"/>
    <property type="project" value="InterPro"/>
</dbReference>
<evidence type="ECO:0000256" key="7">
    <source>
        <dbReference type="SAM" id="MobiDB-lite"/>
    </source>
</evidence>
<dbReference type="InterPro" id="IPR000941">
    <property type="entry name" value="Enolase"/>
</dbReference>
<proteinExistence type="inferred from homology"/>
<dbReference type="Ensembl" id="ENSCLMT00005009167.1">
    <property type="protein sequence ID" value="ENSCLMP00005008369.1"/>
    <property type="gene ID" value="ENSCLMG00005004833.1"/>
</dbReference>
<dbReference type="Gene3D" id="3.30.390.10">
    <property type="entry name" value="Enolase-like, N-terminal domain"/>
    <property type="match status" value="1"/>
</dbReference>
<dbReference type="GO" id="GO:0004634">
    <property type="term" value="F:phosphopyruvate hydratase activity"/>
    <property type="evidence" value="ECO:0007669"/>
    <property type="project" value="UniProtKB-EC"/>
</dbReference>
<evidence type="ECO:0000256" key="4">
    <source>
        <dbReference type="ARBA" id="ARBA00023152"/>
    </source>
</evidence>
<evidence type="ECO:0000256" key="1">
    <source>
        <dbReference type="ARBA" id="ARBA00005031"/>
    </source>
</evidence>
<evidence type="ECO:0000256" key="2">
    <source>
        <dbReference type="ARBA" id="ARBA00009604"/>
    </source>
</evidence>
<dbReference type="Pfam" id="PF00113">
    <property type="entry name" value="Enolase_C"/>
    <property type="match status" value="1"/>
</dbReference>
<feature type="region of interest" description="Disordered" evidence="7">
    <location>
        <begin position="113"/>
        <end position="165"/>
    </location>
</feature>
<comment type="similarity">
    <text evidence="2">Belongs to the enolase family.</text>
</comment>
<keyword evidence="5" id="KW-0456">Lyase</keyword>
<evidence type="ECO:0000259" key="9">
    <source>
        <dbReference type="SMART" id="SM01193"/>
    </source>
</evidence>
<comment type="pathway">
    <text evidence="1">Carbohydrate degradation; glycolysis; pyruvate from D-glyceraldehyde 3-phosphate: step 4/5.</text>
</comment>
<dbReference type="AlphaFoldDB" id="A0A8C2YZA6"/>
<dbReference type="SUPFAM" id="SSF54826">
    <property type="entry name" value="Enolase N-terminal domain-like"/>
    <property type="match status" value="1"/>
</dbReference>
<dbReference type="Gene3D" id="3.20.20.120">
    <property type="entry name" value="Enolase-like C-terminal domain"/>
    <property type="match status" value="1"/>
</dbReference>
<evidence type="ECO:0000313" key="11">
    <source>
        <dbReference type="Proteomes" id="UP000694565"/>
    </source>
</evidence>
<feature type="domain" description="Enolase N-terminal" evidence="9">
    <location>
        <begin position="13"/>
        <end position="193"/>
    </location>
</feature>
<dbReference type="SMART" id="SM01192">
    <property type="entry name" value="Enolase_C"/>
    <property type="match status" value="1"/>
</dbReference>
<accession>A0A8C2YZA6</accession>
<evidence type="ECO:0000256" key="6">
    <source>
        <dbReference type="ARBA" id="ARBA00031125"/>
    </source>
</evidence>
<dbReference type="GO" id="GO:0000287">
    <property type="term" value="F:magnesium ion binding"/>
    <property type="evidence" value="ECO:0007669"/>
    <property type="project" value="InterPro"/>
</dbReference>
<evidence type="ECO:0000256" key="3">
    <source>
        <dbReference type="ARBA" id="ARBA00012058"/>
    </source>
</evidence>
<dbReference type="GO" id="GO:0006096">
    <property type="term" value="P:glycolytic process"/>
    <property type="evidence" value="ECO:0007669"/>
    <property type="project" value="UniProtKB-UniPathway"/>
</dbReference>
<sequence length="525" mass="57200">PLQLAAGQECRVIQRIYQSLSQVYFGSTNISVLFPGVQSMSSAAVSGHVGPKEASPDWKEKGRERAEHVMTAAQWINGPLNNMLQGHTPCDQSDVDHLLSDFFTARFLEDKDLRNKEKEESGPPSEPEVLPSSPVSAPTKNKKSKKSNTAEKSFPPAEPPEPVFPGSSAIGSVSLAVAKTAAKIQGTPLYKYIAALKNRTAPAQFHIPVPLVTLLSCGKTCPGKLSLLEEVILIPKIITTTLELQKEMMRIMNASTKVGVREFATQAMLCDSGALAVAYERPEQPLDLITEACTNSGLALGTEIHLALNCAAPELMDCSKGKYEVATGVLKSPDELVDMYQTLISKYPAVVALIDPFRREDIDQWEKLSNGIGDSCSLLSDLTFKSKAPPLPGVRGHILKHIHETTVSDLICITSDHQGNRGGGSLSIHLYFHASWFLCCPPPPQAVGLGLDYVKLGGLSGAERMAKYNRMISIEEELDQQGILGRFFFLMVQGDREHISLSLCVCVGCERKLCVRNHTNVYLCV</sequence>
<dbReference type="InterPro" id="IPR020810">
    <property type="entry name" value="Enolase_C"/>
</dbReference>
<feature type="compositionally biased region" description="Low complexity" evidence="7">
    <location>
        <begin position="127"/>
        <end position="136"/>
    </location>
</feature>
<dbReference type="SMART" id="SM01193">
    <property type="entry name" value="Enolase_N"/>
    <property type="match status" value="1"/>
</dbReference>
<feature type="domain" description="Enolase C-terminal TIM barrel" evidence="8">
    <location>
        <begin position="204"/>
        <end position="491"/>
    </location>
</feature>
<protein>
    <recommendedName>
        <fullName evidence="3">phosphopyruvate hydratase</fullName>
        <ecNumber evidence="3">4.2.1.11</ecNumber>
    </recommendedName>
    <alternativeName>
        <fullName evidence="6">2-phospho-D-glycerate hydro-lyase</fullName>
    </alternativeName>
</protein>
<evidence type="ECO:0000256" key="5">
    <source>
        <dbReference type="ARBA" id="ARBA00023239"/>
    </source>
</evidence>
<evidence type="ECO:0000259" key="8">
    <source>
        <dbReference type="SMART" id="SM01192"/>
    </source>
</evidence>
<name>A0A8C2YZA6_CYCLU</name>
<dbReference type="Proteomes" id="UP000694565">
    <property type="component" value="Unplaced"/>
</dbReference>
<dbReference type="PANTHER" id="PTHR11902:SF30">
    <property type="entry name" value="ENOLASE 4"/>
    <property type="match status" value="1"/>
</dbReference>
<dbReference type="GeneTree" id="ENSGT00950000182805"/>
<keyword evidence="11" id="KW-1185">Reference proteome</keyword>
<dbReference type="InterPro" id="IPR036849">
    <property type="entry name" value="Enolase-like_C_sf"/>
</dbReference>
<dbReference type="EC" id="4.2.1.11" evidence="3"/>
<organism evidence="10 11">
    <name type="scientific">Cyclopterus lumpus</name>
    <name type="common">Lumpsucker</name>
    <dbReference type="NCBI Taxonomy" id="8103"/>
    <lineage>
        <taxon>Eukaryota</taxon>
        <taxon>Metazoa</taxon>
        <taxon>Chordata</taxon>
        <taxon>Craniata</taxon>
        <taxon>Vertebrata</taxon>
        <taxon>Euteleostomi</taxon>
        <taxon>Actinopterygii</taxon>
        <taxon>Neopterygii</taxon>
        <taxon>Teleostei</taxon>
        <taxon>Neoteleostei</taxon>
        <taxon>Acanthomorphata</taxon>
        <taxon>Eupercaria</taxon>
        <taxon>Perciformes</taxon>
        <taxon>Cottioidei</taxon>
        <taxon>Cottales</taxon>
        <taxon>Cyclopteridae</taxon>
        <taxon>Cyclopterus</taxon>
    </lineage>
</organism>
<dbReference type="InterPro" id="IPR020811">
    <property type="entry name" value="Enolase_N"/>
</dbReference>
<dbReference type="PANTHER" id="PTHR11902">
    <property type="entry name" value="ENOLASE"/>
    <property type="match status" value="1"/>
</dbReference>
<dbReference type="InterPro" id="IPR029017">
    <property type="entry name" value="Enolase-like_N"/>
</dbReference>
<dbReference type="SUPFAM" id="SSF51604">
    <property type="entry name" value="Enolase C-terminal domain-like"/>
    <property type="match status" value="1"/>
</dbReference>
<reference evidence="10" key="1">
    <citation type="submission" date="2025-08" db="UniProtKB">
        <authorList>
            <consortium name="Ensembl"/>
        </authorList>
    </citation>
    <scope>IDENTIFICATION</scope>
</reference>
<dbReference type="UniPathway" id="UPA00109">
    <property type="reaction ID" value="UER00187"/>
</dbReference>
<reference evidence="10" key="2">
    <citation type="submission" date="2025-09" db="UniProtKB">
        <authorList>
            <consortium name="Ensembl"/>
        </authorList>
    </citation>
    <scope>IDENTIFICATION</scope>
</reference>
<keyword evidence="4" id="KW-0324">Glycolysis</keyword>
<evidence type="ECO:0000313" key="10">
    <source>
        <dbReference type="Ensembl" id="ENSCLMP00005008369.1"/>
    </source>
</evidence>